<name>A0A8B6CLH0_MYTGA</name>
<comment type="caution">
    <text evidence="1">The sequence shown here is derived from an EMBL/GenBank/DDBJ whole genome shotgun (WGS) entry which is preliminary data.</text>
</comment>
<dbReference type="AlphaFoldDB" id="A0A8B6CLH0"/>
<proteinExistence type="predicted"/>
<sequence>MDERLKWLEVRINSSLRPRNEDLKNMFLNDENRLAFYEFINNEDVRCLYVFNRPPKQIVASLIPPHEMKYKSIFFLKCNAGTKLTKENI</sequence>
<gene>
    <name evidence="1" type="ORF">MGAL_10B077666</name>
</gene>
<accession>A0A8B6CLH0</accession>
<evidence type="ECO:0000313" key="2">
    <source>
        <dbReference type="Proteomes" id="UP000596742"/>
    </source>
</evidence>
<feature type="non-terminal residue" evidence="1">
    <location>
        <position position="1"/>
    </location>
</feature>
<evidence type="ECO:0000313" key="1">
    <source>
        <dbReference type="EMBL" id="VDI06318.1"/>
    </source>
</evidence>
<organism evidence="1 2">
    <name type="scientific">Mytilus galloprovincialis</name>
    <name type="common">Mediterranean mussel</name>
    <dbReference type="NCBI Taxonomy" id="29158"/>
    <lineage>
        <taxon>Eukaryota</taxon>
        <taxon>Metazoa</taxon>
        <taxon>Spiralia</taxon>
        <taxon>Lophotrochozoa</taxon>
        <taxon>Mollusca</taxon>
        <taxon>Bivalvia</taxon>
        <taxon>Autobranchia</taxon>
        <taxon>Pteriomorphia</taxon>
        <taxon>Mytilida</taxon>
        <taxon>Mytiloidea</taxon>
        <taxon>Mytilidae</taxon>
        <taxon>Mytilinae</taxon>
        <taxon>Mytilus</taxon>
    </lineage>
</organism>
<dbReference type="OrthoDB" id="10251809at2759"/>
<protein>
    <submittedName>
        <fullName evidence="1">Uncharacterized protein</fullName>
    </submittedName>
</protein>
<dbReference type="Proteomes" id="UP000596742">
    <property type="component" value="Unassembled WGS sequence"/>
</dbReference>
<keyword evidence="2" id="KW-1185">Reference proteome</keyword>
<reference evidence="1" key="1">
    <citation type="submission" date="2018-11" db="EMBL/GenBank/DDBJ databases">
        <authorList>
            <person name="Alioto T."/>
            <person name="Alioto T."/>
        </authorList>
    </citation>
    <scope>NUCLEOTIDE SEQUENCE</scope>
</reference>
<dbReference type="EMBL" id="UYJE01001910">
    <property type="protein sequence ID" value="VDI06318.1"/>
    <property type="molecule type" value="Genomic_DNA"/>
</dbReference>